<protein>
    <submittedName>
        <fullName evidence="2">Uncharacterized protein</fullName>
    </submittedName>
</protein>
<proteinExistence type="predicted"/>
<accession>A0A7L5ICR7</accession>
<feature type="transmembrane region" description="Helical" evidence="1">
    <location>
        <begin position="94"/>
        <end position="114"/>
    </location>
</feature>
<reference evidence="2 3" key="1">
    <citation type="submission" date="2020-05" db="EMBL/GenBank/DDBJ databases">
        <title>Complete genome sequencing of Campylobacter and Arcobacter type strains.</title>
        <authorList>
            <person name="Miller W.G."/>
            <person name="Yee E."/>
        </authorList>
    </citation>
    <scope>NUCLEOTIDE SEQUENCE [LARGE SCALE GENOMIC DNA]</scope>
    <source>
        <strain evidence="2 3">CCUG 73571</strain>
    </source>
</reference>
<evidence type="ECO:0000313" key="2">
    <source>
        <dbReference type="EMBL" id="QKF80343.1"/>
    </source>
</evidence>
<sequence>MDSWKKLEDLNLLEVQKRTQIEIACLEYIIKKDFKSLSRFNVNGFIKILQREYELDFSNFLEEYHTYLEENGIERKNHVHISPRMNSYTKEGSSIWYIVIIVVALLIVALAWGVSRFFQSSIDENITNVLNQEQIILEETNDINSTKTLNFFADDVSIVNDNNETNTSIEILMPLDENNTKLNEVTESNSTLDFDNNENVVSESIIKPNAELWIGMVDLKTFKKNSMTIKNDYVLPLDKDMLITTGHAAFTLNDESNKTLEFKNGISKFLMIKNGKIKQITKAEFIKENRGKLW</sequence>
<dbReference type="EMBL" id="CP053825">
    <property type="protein sequence ID" value="QKF80343.1"/>
    <property type="molecule type" value="Genomic_DNA"/>
</dbReference>
<dbReference type="RefSeq" id="WP_139426184.1">
    <property type="nucleotide sequence ID" value="NZ_CBCSFY010000004.1"/>
</dbReference>
<organism evidence="2 3">
    <name type="scientific">Campylobacter armoricus</name>
    <dbReference type="NCBI Taxonomy" id="2505970"/>
    <lineage>
        <taxon>Bacteria</taxon>
        <taxon>Pseudomonadati</taxon>
        <taxon>Campylobacterota</taxon>
        <taxon>Epsilonproteobacteria</taxon>
        <taxon>Campylobacterales</taxon>
        <taxon>Campylobacteraceae</taxon>
        <taxon>Campylobacter</taxon>
    </lineage>
</organism>
<name>A0A7L5ICR7_9BACT</name>
<dbReference type="GeneID" id="56587200"/>
<gene>
    <name evidence="2" type="ORF">CARM_1450</name>
</gene>
<dbReference type="KEGG" id="carm:CARM_1450"/>
<keyword evidence="1" id="KW-0472">Membrane</keyword>
<keyword evidence="3" id="KW-1185">Reference proteome</keyword>
<keyword evidence="1" id="KW-1133">Transmembrane helix</keyword>
<evidence type="ECO:0000313" key="3">
    <source>
        <dbReference type="Proteomes" id="UP000509246"/>
    </source>
</evidence>
<evidence type="ECO:0000256" key="1">
    <source>
        <dbReference type="SAM" id="Phobius"/>
    </source>
</evidence>
<dbReference type="AlphaFoldDB" id="A0A7L5ICR7"/>
<dbReference type="Proteomes" id="UP000509246">
    <property type="component" value="Chromosome"/>
</dbReference>
<keyword evidence="1" id="KW-0812">Transmembrane</keyword>